<feature type="transmembrane region" description="Helical" evidence="5">
    <location>
        <begin position="241"/>
        <end position="261"/>
    </location>
</feature>
<name>A0A2K3LK84_TRIPR</name>
<gene>
    <name evidence="6" type="ORF">L195_g034891</name>
</gene>
<protein>
    <submittedName>
        <fullName evidence="6">Methylthioribose kinase</fullName>
    </submittedName>
</protein>
<keyword evidence="1" id="KW-0808">Transferase</keyword>
<keyword evidence="4" id="KW-0067">ATP-binding</keyword>
<keyword evidence="5" id="KW-1133">Transmembrane helix</keyword>
<dbReference type="EMBL" id="ASHM01034972">
    <property type="protein sequence ID" value="PNX78909.1"/>
    <property type="molecule type" value="Genomic_DNA"/>
</dbReference>
<evidence type="ECO:0000313" key="7">
    <source>
        <dbReference type="Proteomes" id="UP000236291"/>
    </source>
</evidence>
<evidence type="ECO:0000256" key="1">
    <source>
        <dbReference type="ARBA" id="ARBA00022679"/>
    </source>
</evidence>
<evidence type="ECO:0000313" key="6">
    <source>
        <dbReference type="EMBL" id="PNX78909.1"/>
    </source>
</evidence>
<dbReference type="GO" id="GO:0016301">
    <property type="term" value="F:kinase activity"/>
    <property type="evidence" value="ECO:0007669"/>
    <property type="project" value="UniProtKB-KW"/>
</dbReference>
<evidence type="ECO:0000256" key="3">
    <source>
        <dbReference type="ARBA" id="ARBA00022777"/>
    </source>
</evidence>
<dbReference type="Proteomes" id="UP000236291">
    <property type="component" value="Unassembled WGS sequence"/>
</dbReference>
<reference evidence="6 7" key="1">
    <citation type="journal article" date="2014" name="Am. J. Bot.">
        <title>Genome assembly and annotation for red clover (Trifolium pratense; Fabaceae).</title>
        <authorList>
            <person name="Istvanek J."/>
            <person name="Jaros M."/>
            <person name="Krenek A."/>
            <person name="Repkova J."/>
        </authorList>
    </citation>
    <scope>NUCLEOTIDE SEQUENCE [LARGE SCALE GENOMIC DNA]</scope>
    <source>
        <strain evidence="7">cv. Tatra</strain>
        <tissue evidence="6">Young leaves</tissue>
    </source>
</reference>
<dbReference type="AlphaFoldDB" id="A0A2K3LK84"/>
<keyword evidence="3 6" id="KW-0418">Kinase</keyword>
<dbReference type="PANTHER" id="PTHR34273">
    <property type="entry name" value="METHYLTHIORIBOSE KINASE"/>
    <property type="match status" value="1"/>
</dbReference>
<dbReference type="GO" id="GO:0005524">
    <property type="term" value="F:ATP binding"/>
    <property type="evidence" value="ECO:0007669"/>
    <property type="project" value="UniProtKB-KW"/>
</dbReference>
<organism evidence="6 7">
    <name type="scientific">Trifolium pratense</name>
    <name type="common">Red clover</name>
    <dbReference type="NCBI Taxonomy" id="57577"/>
    <lineage>
        <taxon>Eukaryota</taxon>
        <taxon>Viridiplantae</taxon>
        <taxon>Streptophyta</taxon>
        <taxon>Embryophyta</taxon>
        <taxon>Tracheophyta</taxon>
        <taxon>Spermatophyta</taxon>
        <taxon>Magnoliopsida</taxon>
        <taxon>eudicotyledons</taxon>
        <taxon>Gunneridae</taxon>
        <taxon>Pentapetalae</taxon>
        <taxon>rosids</taxon>
        <taxon>fabids</taxon>
        <taxon>Fabales</taxon>
        <taxon>Fabaceae</taxon>
        <taxon>Papilionoideae</taxon>
        <taxon>50 kb inversion clade</taxon>
        <taxon>NPAAA clade</taxon>
        <taxon>Hologalegina</taxon>
        <taxon>IRL clade</taxon>
        <taxon>Trifolieae</taxon>
        <taxon>Trifolium</taxon>
    </lineage>
</organism>
<evidence type="ECO:0000256" key="5">
    <source>
        <dbReference type="SAM" id="Phobius"/>
    </source>
</evidence>
<keyword evidence="5" id="KW-0812">Transmembrane</keyword>
<dbReference type="Gene3D" id="3.90.1200.10">
    <property type="match status" value="1"/>
</dbReference>
<evidence type="ECO:0000256" key="4">
    <source>
        <dbReference type="ARBA" id="ARBA00022840"/>
    </source>
</evidence>
<keyword evidence="2" id="KW-0547">Nucleotide-binding</keyword>
<proteinExistence type="predicted"/>
<comment type="caution">
    <text evidence="6">The sequence shown here is derived from an EMBL/GenBank/DDBJ whole genome shotgun (WGS) entry which is preliminary data.</text>
</comment>
<accession>A0A2K3LK84</accession>
<sequence length="304" mass="34918">GVKWFLGYTYQYACGEWFIQGNYLIVVEKACGDLEQKQICQSGYVTTHNILTFTTWISPLISLGSEYASDYESLLLVKEWILETFANTWFCFNHKCTALWNGHEQGIGETYLPAIYYTPKDQLLSSKNYFTDLFHGSLAIAFSIMLMRIDGVTYVEEFESSIDADTHTLLELLEESPLVLYFHKLQEEGSLHIEQGPVLEQVSFSLGVVKGIAGQSQFKQHHTNFPFAPYKYPSMVKIRNWSLLLLLLFFFFFFFKPYAVLHATEAESRIAGSLAMIPAPWLHLHKDYVIITSVQQIPEKLRAV</sequence>
<feature type="non-terminal residue" evidence="6">
    <location>
        <position position="1"/>
    </location>
</feature>
<reference evidence="6 7" key="2">
    <citation type="journal article" date="2017" name="Front. Plant Sci.">
        <title>Gene Classification and Mining of Molecular Markers Useful in Red Clover (Trifolium pratense) Breeding.</title>
        <authorList>
            <person name="Istvanek J."/>
            <person name="Dluhosova J."/>
            <person name="Dluhos P."/>
            <person name="Patkova L."/>
            <person name="Nedelnik J."/>
            <person name="Repkova J."/>
        </authorList>
    </citation>
    <scope>NUCLEOTIDE SEQUENCE [LARGE SCALE GENOMIC DNA]</scope>
    <source>
        <strain evidence="7">cv. Tatra</strain>
        <tissue evidence="6">Young leaves</tissue>
    </source>
</reference>
<dbReference type="PANTHER" id="PTHR34273:SF2">
    <property type="entry name" value="METHYLTHIORIBOSE KINASE"/>
    <property type="match status" value="1"/>
</dbReference>
<keyword evidence="5" id="KW-0472">Membrane</keyword>
<evidence type="ECO:0000256" key="2">
    <source>
        <dbReference type="ARBA" id="ARBA00022741"/>
    </source>
</evidence>
<dbReference type="STRING" id="57577.A0A2K3LK84"/>